<feature type="transmembrane region" description="Helical" evidence="6">
    <location>
        <begin position="595"/>
        <end position="613"/>
    </location>
</feature>
<dbReference type="InterPro" id="IPR000731">
    <property type="entry name" value="SSD"/>
</dbReference>
<dbReference type="KEGG" id="btur:DB313_01300"/>
<feature type="transmembrane region" description="Helical" evidence="6">
    <location>
        <begin position="230"/>
        <end position="250"/>
    </location>
</feature>
<gene>
    <name evidence="8" type="ORF">DB313_01300</name>
</gene>
<feature type="transmembrane region" description="Helical" evidence="6">
    <location>
        <begin position="620"/>
        <end position="641"/>
    </location>
</feature>
<evidence type="ECO:0000313" key="8">
    <source>
        <dbReference type="EMBL" id="AYE36139.1"/>
    </source>
</evidence>
<dbReference type="RefSeq" id="WP_120104059.1">
    <property type="nucleotide sequence ID" value="NZ_CP028884.1"/>
</dbReference>
<evidence type="ECO:0000256" key="6">
    <source>
        <dbReference type="SAM" id="Phobius"/>
    </source>
</evidence>
<dbReference type="Proteomes" id="UP000275571">
    <property type="component" value="Chromosome"/>
</dbReference>
<keyword evidence="9" id="KW-1185">Reference proteome</keyword>
<feature type="transmembrane region" description="Helical" evidence="6">
    <location>
        <begin position="332"/>
        <end position="358"/>
    </location>
</feature>
<feature type="transmembrane region" description="Helical" evidence="6">
    <location>
        <begin position="12"/>
        <end position="29"/>
    </location>
</feature>
<feature type="transmembrane region" description="Helical" evidence="6">
    <location>
        <begin position="393"/>
        <end position="413"/>
    </location>
</feature>
<dbReference type="InterPro" id="IPR050545">
    <property type="entry name" value="Mycobact_MmpL"/>
</dbReference>
<feature type="transmembrane region" description="Helical" evidence="6">
    <location>
        <begin position="262"/>
        <end position="281"/>
    </location>
</feature>
<feature type="transmembrane region" description="Helical" evidence="6">
    <location>
        <begin position="301"/>
        <end position="320"/>
    </location>
</feature>
<keyword evidence="5 6" id="KW-0472">Membrane</keyword>
<evidence type="ECO:0000313" key="9">
    <source>
        <dbReference type="Proteomes" id="UP000275571"/>
    </source>
</evidence>
<reference evidence="8 9" key="1">
    <citation type="journal article" date="2018" name="Infect. Genet. Evol.">
        <title>Genome-wide analysis of Borrelia turcica and 'Candidatus Borrelia tachyglossi' shows relapsing fever-like genomes with unique genomic links to Lyme disease Borrelia.</title>
        <authorList>
            <person name="Gofton A.W."/>
            <person name="Margos G."/>
            <person name="Fingerle V."/>
            <person name="Hepner S."/>
            <person name="Loh S.M."/>
            <person name="Ryan U."/>
            <person name="Irwin P."/>
            <person name="Oskam C.L."/>
        </authorList>
    </citation>
    <scope>NUCLEOTIDE SEQUENCE [LARGE SCALE GENOMIC DNA]</scope>
    <source>
        <strain evidence="8 9">IST7</strain>
    </source>
</reference>
<organism evidence="8 9">
    <name type="scientific">Borrelia turcica IST7</name>
    <dbReference type="NCBI Taxonomy" id="1104446"/>
    <lineage>
        <taxon>Bacteria</taxon>
        <taxon>Pseudomonadati</taxon>
        <taxon>Spirochaetota</taxon>
        <taxon>Spirochaetia</taxon>
        <taxon>Spirochaetales</taxon>
        <taxon>Borreliaceae</taxon>
        <taxon>Borrelia</taxon>
    </lineage>
</organism>
<dbReference type="AlphaFoldDB" id="A0A386PMC8"/>
<dbReference type="EMBL" id="CP028884">
    <property type="protein sequence ID" value="AYE36139.1"/>
    <property type="molecule type" value="Genomic_DNA"/>
</dbReference>
<feature type="transmembrane region" description="Helical" evidence="6">
    <location>
        <begin position="647"/>
        <end position="670"/>
    </location>
</feature>
<dbReference type="OrthoDB" id="9809027at2"/>
<evidence type="ECO:0000256" key="5">
    <source>
        <dbReference type="ARBA" id="ARBA00023136"/>
    </source>
</evidence>
<dbReference type="InterPro" id="IPR004869">
    <property type="entry name" value="MMPL_dom"/>
</dbReference>
<evidence type="ECO:0000256" key="3">
    <source>
        <dbReference type="ARBA" id="ARBA00022692"/>
    </source>
</evidence>
<dbReference type="PROSITE" id="PS50156">
    <property type="entry name" value="SSD"/>
    <property type="match status" value="1"/>
</dbReference>
<feature type="transmembrane region" description="Helical" evidence="6">
    <location>
        <begin position="206"/>
        <end position="223"/>
    </location>
</feature>
<sequence>MNFEKLTIKYRLLIFLIFTLITIFLAFFLKNIEFDSNILKLIPKTEETERIIDIDKSNSLLSTIVIFKDKKSIFNKETFEKINKVANDITNILKVPPNSVTSIFTYFPQFKKDIYTDEEINEIREKVNSTSFIKNTFLNNDETLTYFIVVPTESEKTNFSRSLKSELEEMEATIKRYETDELKLYLTGDLVVREKILNYMADDFKFLGPLATLVVILSLYLVVKNIAGAFIPVLIATFALAWTFGIKGLVRSPITVPETTMIVLLISIGCANAVHIINGILKRIKKESFSKETIITTIKTLRVPILLTSLTTALGFLSLMTSSIHAYRTMGIFMATGVIIGMIMSLLVLPGILVYIPFKHKIINKSKITKNSFLEKLSIINQKITNWILSNKYLSSIITLFILFISIVGLLRIEINFDEKDYFQEYTSVKQTLNLMQKEIGGISIIKIEIKGTPGAFKNAKNMKNLDLITDKIDAFSDKTQSSSINGIIRFMNFKFKKENPNEYRLPENQPILNKLILLISRSNSIKNMTKMYVNDDWSQISIIVRIDKNSTEEIKIFADYARNLLNKHMPGYEYHFSGAYDKILISKTMVAEQITNIITTLSAITILLMIFFKSIKTGIIIAIPVAWSVFLNFAVMRLFGITLNPATATIASVSMGVGVDYSIHFFNAFKLNYQKINDYKKALLESIPNVFNGIFANSISVGIGFLTLIFSTYKIIATLGAIIAFTMLTTSLASLTLLPLLIYLFKPKIKALKIVSEKTTL</sequence>
<dbReference type="PANTHER" id="PTHR33406">
    <property type="entry name" value="MEMBRANE PROTEIN MJ1562-RELATED"/>
    <property type="match status" value="1"/>
</dbReference>
<name>A0A386PMC8_9SPIR</name>
<dbReference type="SUPFAM" id="SSF82866">
    <property type="entry name" value="Multidrug efflux transporter AcrB transmembrane domain"/>
    <property type="match status" value="2"/>
</dbReference>
<keyword evidence="3 6" id="KW-0812">Transmembrane</keyword>
<dbReference type="Gene3D" id="1.20.1640.10">
    <property type="entry name" value="Multidrug efflux transporter AcrB transmembrane domain"/>
    <property type="match status" value="2"/>
</dbReference>
<dbReference type="Pfam" id="PF03176">
    <property type="entry name" value="MMPL"/>
    <property type="match status" value="2"/>
</dbReference>
<dbReference type="GO" id="GO:0005886">
    <property type="term" value="C:plasma membrane"/>
    <property type="evidence" value="ECO:0007669"/>
    <property type="project" value="UniProtKB-SubCell"/>
</dbReference>
<keyword evidence="4 6" id="KW-1133">Transmembrane helix</keyword>
<keyword evidence="2" id="KW-1003">Cell membrane</keyword>
<feature type="transmembrane region" description="Helical" evidence="6">
    <location>
        <begin position="717"/>
        <end position="746"/>
    </location>
</feature>
<evidence type="ECO:0000256" key="2">
    <source>
        <dbReference type="ARBA" id="ARBA00022475"/>
    </source>
</evidence>
<feature type="transmembrane region" description="Helical" evidence="6">
    <location>
        <begin position="691"/>
        <end position="711"/>
    </location>
</feature>
<dbReference type="PANTHER" id="PTHR33406:SF13">
    <property type="entry name" value="MEMBRANE PROTEIN YDFJ"/>
    <property type="match status" value="1"/>
</dbReference>
<feature type="domain" description="SSD" evidence="7">
    <location>
        <begin position="264"/>
        <end position="355"/>
    </location>
</feature>
<accession>A0A386PMC8</accession>
<protein>
    <recommendedName>
        <fullName evidence="7">SSD domain-containing protein</fullName>
    </recommendedName>
</protein>
<evidence type="ECO:0000256" key="1">
    <source>
        <dbReference type="ARBA" id="ARBA00004651"/>
    </source>
</evidence>
<evidence type="ECO:0000256" key="4">
    <source>
        <dbReference type="ARBA" id="ARBA00022989"/>
    </source>
</evidence>
<proteinExistence type="predicted"/>
<evidence type="ECO:0000259" key="7">
    <source>
        <dbReference type="PROSITE" id="PS50156"/>
    </source>
</evidence>
<comment type="subcellular location">
    <subcellularLocation>
        <location evidence="1">Cell membrane</location>
        <topology evidence="1">Multi-pass membrane protein</topology>
    </subcellularLocation>
</comment>